<proteinExistence type="inferred from homology"/>
<dbReference type="Proteomes" id="UP000078046">
    <property type="component" value="Unassembled WGS sequence"/>
</dbReference>
<keyword evidence="1" id="KW-0195">Cyclin</keyword>
<dbReference type="InterPro" id="IPR013763">
    <property type="entry name" value="Cyclin-like_dom"/>
</dbReference>
<evidence type="ECO:0000256" key="1">
    <source>
        <dbReference type="RuleBase" id="RU000383"/>
    </source>
</evidence>
<dbReference type="Gene3D" id="1.10.472.10">
    <property type="entry name" value="Cyclin-like"/>
    <property type="match status" value="2"/>
</dbReference>
<keyword evidence="4" id="KW-1185">Reference proteome</keyword>
<comment type="similarity">
    <text evidence="1">Belongs to the cyclin family.</text>
</comment>
<dbReference type="AlphaFoldDB" id="A0A177B8L6"/>
<dbReference type="PANTHER" id="PTHR10177">
    <property type="entry name" value="CYCLINS"/>
    <property type="match status" value="1"/>
</dbReference>
<dbReference type="OrthoDB" id="306099at2759"/>
<dbReference type="Pfam" id="PF00134">
    <property type="entry name" value="Cyclin_N"/>
    <property type="match status" value="1"/>
</dbReference>
<dbReference type="EMBL" id="LWCA01000129">
    <property type="protein sequence ID" value="OAF70606.1"/>
    <property type="molecule type" value="Genomic_DNA"/>
</dbReference>
<name>A0A177B8L6_9BILA</name>
<dbReference type="InterPro" id="IPR036915">
    <property type="entry name" value="Cyclin-like_sf"/>
</dbReference>
<dbReference type="SMART" id="SM00385">
    <property type="entry name" value="CYCLIN"/>
    <property type="match status" value="1"/>
</dbReference>
<protein>
    <submittedName>
        <fullName evidence="3">G1/S-specific cyclin-D2</fullName>
    </submittedName>
</protein>
<accession>A0A177B8L6</accession>
<dbReference type="SUPFAM" id="SSF47954">
    <property type="entry name" value="Cyclin-like"/>
    <property type="match status" value="1"/>
</dbReference>
<reference evidence="3 4" key="1">
    <citation type="submission" date="2016-04" db="EMBL/GenBank/DDBJ databases">
        <title>The genome of Intoshia linei affirms orthonectids as highly simplified spiralians.</title>
        <authorList>
            <person name="Mikhailov K.V."/>
            <person name="Slusarev G.S."/>
            <person name="Nikitin M.A."/>
            <person name="Logacheva M.D."/>
            <person name="Penin A."/>
            <person name="Aleoshin V."/>
            <person name="Panchin Y.V."/>
        </authorList>
    </citation>
    <scope>NUCLEOTIDE SEQUENCE [LARGE SCALE GENOMIC DNA]</scope>
    <source>
        <strain evidence="3">Intl2013</strain>
        <tissue evidence="3">Whole animal</tissue>
    </source>
</reference>
<dbReference type="InterPro" id="IPR039361">
    <property type="entry name" value="Cyclin"/>
</dbReference>
<evidence type="ECO:0000313" key="4">
    <source>
        <dbReference type="Proteomes" id="UP000078046"/>
    </source>
</evidence>
<dbReference type="InterPro" id="IPR006671">
    <property type="entry name" value="Cyclin_N"/>
</dbReference>
<organism evidence="3 4">
    <name type="scientific">Intoshia linei</name>
    <dbReference type="NCBI Taxonomy" id="1819745"/>
    <lineage>
        <taxon>Eukaryota</taxon>
        <taxon>Metazoa</taxon>
        <taxon>Spiralia</taxon>
        <taxon>Lophotrochozoa</taxon>
        <taxon>Mesozoa</taxon>
        <taxon>Orthonectida</taxon>
        <taxon>Rhopaluridae</taxon>
        <taxon>Intoshia</taxon>
    </lineage>
</organism>
<dbReference type="FunFam" id="1.10.472.10:FF:000096">
    <property type="entry name" value="G1/S-specific cyclin-D3 isoform X2"/>
    <property type="match status" value="1"/>
</dbReference>
<evidence type="ECO:0000313" key="3">
    <source>
        <dbReference type="EMBL" id="OAF70606.1"/>
    </source>
</evidence>
<gene>
    <name evidence="3" type="ORF">A3Q56_01633</name>
</gene>
<evidence type="ECO:0000259" key="2">
    <source>
        <dbReference type="SMART" id="SM00385"/>
    </source>
</evidence>
<feature type="domain" description="Cyclin-like" evidence="2">
    <location>
        <begin position="72"/>
        <end position="158"/>
    </location>
</feature>
<comment type="caution">
    <text evidence="3">The sequence shown here is derived from an EMBL/GenBank/DDBJ whole genome shotgun (WGS) entry which is preliminary data.</text>
</comment>
<sequence length="377" mass="43321">MESMNLLCSEEFIPINKDSSKFSLTHLRDTDPEFDLELIKNLQFVEDLFISYLYIDSDLTEITEQGREIVVRWMIDVCDNMNSNPNVVILAVNYLDRYVGINPIQTKPNYLQSIAAACILIASKLKDETPITPEALVIYTDNSTKKDNINSLQIKILTSLNWNVDVVTPHDFLPCILSQFRLDENIQKYVQNNVYLLLNQTLLYSQFCTVKPSVQSLTAIILSIYDFFDIEMDLTPHKFSYILQYAQMDFLKSINYFKQMSSRASVNTISLDYKKNTLKPIKPTVFLSSPISSSGDDYPHDIGSPDVESQDLNKTLTNQNILSHDRKRKRSMLFDDISCDSILSPPQSISPFTSPCDEFFTKETIPLKKRCFQDIKL</sequence>